<dbReference type="Pfam" id="PF10328">
    <property type="entry name" value="7TM_GPCR_Srx"/>
    <property type="match status" value="1"/>
</dbReference>
<feature type="transmembrane region" description="Helical" evidence="1">
    <location>
        <begin position="52"/>
        <end position="72"/>
    </location>
</feature>
<evidence type="ECO:0000256" key="1">
    <source>
        <dbReference type="SAM" id="Phobius"/>
    </source>
</evidence>
<dbReference type="Proteomes" id="UP000054495">
    <property type="component" value="Unassembled WGS sequence"/>
</dbReference>
<feature type="transmembrane region" description="Helical" evidence="1">
    <location>
        <begin position="128"/>
        <end position="150"/>
    </location>
</feature>
<evidence type="ECO:0000313" key="4">
    <source>
        <dbReference type="Proteomes" id="UP000054495"/>
    </source>
</evidence>
<evidence type="ECO:0000259" key="2">
    <source>
        <dbReference type="Pfam" id="PF10328"/>
    </source>
</evidence>
<feature type="transmembrane region" description="Helical" evidence="1">
    <location>
        <begin position="79"/>
        <end position="104"/>
    </location>
</feature>
<protein>
    <recommendedName>
        <fullName evidence="2">7TM GPCR serpentine receptor class x (Srx) domain-containing protein</fullName>
    </recommendedName>
</protein>
<name>A0A0D6M0Z4_9BILA</name>
<organism evidence="3 4">
    <name type="scientific">Ancylostoma ceylanicum</name>
    <dbReference type="NCBI Taxonomy" id="53326"/>
    <lineage>
        <taxon>Eukaryota</taxon>
        <taxon>Metazoa</taxon>
        <taxon>Ecdysozoa</taxon>
        <taxon>Nematoda</taxon>
        <taxon>Chromadorea</taxon>
        <taxon>Rhabditida</taxon>
        <taxon>Rhabditina</taxon>
        <taxon>Rhabditomorpha</taxon>
        <taxon>Strongyloidea</taxon>
        <taxon>Ancylostomatidae</taxon>
        <taxon>Ancylostomatinae</taxon>
        <taxon>Ancylostoma</taxon>
    </lineage>
</organism>
<keyword evidence="1" id="KW-1133">Transmembrane helix</keyword>
<dbReference type="EMBL" id="KE124844">
    <property type="protein sequence ID" value="EPB77138.1"/>
    <property type="molecule type" value="Genomic_DNA"/>
</dbReference>
<accession>A0A0D6M0Z4</accession>
<sequence>MNLTSTSNGDVNIHAFAGIVLLTFCKDLLSLSAFATTQCMHIDWPLSYRHAYFLPPIVGVILGNVIGGMVYLGGVITQVLVLLCWLGTLALAIVYSINGVGYIFHEEMLIWQGDGQEKSTNAFADIGLIVYVSTATMFILNIVTFARLIIITICHDHLRQGAIRSNPETNPADYTVLLPASSTIERSLQEAAVENGDESHVFLAILPGVPQDNRPVIE</sequence>
<gene>
    <name evidence="3" type="ORF">ANCCEY_03754</name>
</gene>
<keyword evidence="4" id="KW-1185">Reference proteome</keyword>
<feature type="domain" description="7TM GPCR serpentine receptor class x (Srx)" evidence="2">
    <location>
        <begin position="76"/>
        <end position="155"/>
    </location>
</feature>
<dbReference type="AlphaFoldDB" id="A0A0D6M0Z4"/>
<keyword evidence="1" id="KW-0812">Transmembrane</keyword>
<evidence type="ECO:0000313" key="3">
    <source>
        <dbReference type="EMBL" id="EPB77138.1"/>
    </source>
</evidence>
<keyword evidence="1" id="KW-0472">Membrane</keyword>
<proteinExistence type="predicted"/>
<dbReference type="InterPro" id="IPR019430">
    <property type="entry name" value="7TM_GPCR_serpentine_rcpt_Srx"/>
</dbReference>
<reference evidence="3 4" key="1">
    <citation type="submission" date="2013-05" db="EMBL/GenBank/DDBJ databases">
        <title>Draft genome of the parasitic nematode Anyclostoma ceylanicum.</title>
        <authorList>
            <person name="Mitreva M."/>
        </authorList>
    </citation>
    <scope>NUCLEOTIDE SEQUENCE [LARGE SCALE GENOMIC DNA]</scope>
</reference>